<dbReference type="PANTHER" id="PTHR42852:SF6">
    <property type="entry name" value="THIOL:DISULFIDE INTERCHANGE PROTEIN DSBE"/>
    <property type="match status" value="1"/>
</dbReference>
<dbReference type="PANTHER" id="PTHR42852">
    <property type="entry name" value="THIOL:DISULFIDE INTERCHANGE PROTEIN DSBE"/>
    <property type="match status" value="1"/>
</dbReference>
<evidence type="ECO:0000256" key="2">
    <source>
        <dbReference type="ARBA" id="ARBA00022748"/>
    </source>
</evidence>
<accession>A0A5C7FH38</accession>
<sequence length="363" mass="40990">MTITGTCGRMKSGKTTDSPINQRYQDLKLKFQENNRDFKSTMTAYQRAVGSKDSTSIEQQREAMVELDDRKRALLEKTKTEDPLLHRVVTLNTYLNFINENKGRFQNELDYFVNTYFQFVDFKDEGYGDLPWTYEGNRNFANTLTGAVPGEQLADILGAIYNSWPEGSRAKFFAMSGGFAALAQKKHPATVKLADAIETQYEAVYPGQVAQISAQAATLRTFAVGAEAPLFAGPNPEGEEISLESLRGKVVLIDFWASWCGPCRRENPNVVKLYEAYKDKGFEILAVSLDKTKDRWVKAIADDNLTWLHISDLKGWRSQYAQQYGVSSIPQTVLLDREGKILARNLRGKSLEDKLEDIFSVKK</sequence>
<dbReference type="Pfam" id="PF00578">
    <property type="entry name" value="AhpC-TSA"/>
    <property type="match status" value="1"/>
</dbReference>
<keyword evidence="2" id="KW-0201">Cytochrome c-type biogenesis</keyword>
<comment type="caution">
    <text evidence="6">The sequence shown here is derived from an EMBL/GenBank/DDBJ whole genome shotgun (WGS) entry which is preliminary data.</text>
</comment>
<dbReference type="InterPro" id="IPR036249">
    <property type="entry name" value="Thioredoxin-like_sf"/>
</dbReference>
<dbReference type="InterPro" id="IPR050553">
    <property type="entry name" value="Thioredoxin_ResA/DsbE_sf"/>
</dbReference>
<dbReference type="InterPro" id="IPR000866">
    <property type="entry name" value="AhpC/TSA"/>
</dbReference>
<feature type="domain" description="Thioredoxin" evidence="5">
    <location>
        <begin position="222"/>
        <end position="363"/>
    </location>
</feature>
<protein>
    <submittedName>
        <fullName evidence="6">Redoxin domain-containing protein</fullName>
    </submittedName>
</protein>
<gene>
    <name evidence="6" type="ORF">FUA23_12645</name>
</gene>
<dbReference type="CDD" id="cd02966">
    <property type="entry name" value="TlpA_like_family"/>
    <property type="match status" value="1"/>
</dbReference>
<evidence type="ECO:0000259" key="5">
    <source>
        <dbReference type="PROSITE" id="PS51352"/>
    </source>
</evidence>
<dbReference type="PROSITE" id="PS00194">
    <property type="entry name" value="THIOREDOXIN_1"/>
    <property type="match status" value="1"/>
</dbReference>
<evidence type="ECO:0000313" key="6">
    <source>
        <dbReference type="EMBL" id="TXF88957.1"/>
    </source>
</evidence>
<dbReference type="InterPro" id="IPR017937">
    <property type="entry name" value="Thioredoxin_CS"/>
</dbReference>
<evidence type="ECO:0000256" key="4">
    <source>
        <dbReference type="ARBA" id="ARBA00023284"/>
    </source>
</evidence>
<dbReference type="GO" id="GO:0016209">
    <property type="term" value="F:antioxidant activity"/>
    <property type="evidence" value="ECO:0007669"/>
    <property type="project" value="InterPro"/>
</dbReference>
<name>A0A5C7FH38_9BACT</name>
<reference evidence="6 7" key="1">
    <citation type="submission" date="2019-08" db="EMBL/GenBank/DDBJ databases">
        <title>Lewinella sp. strain SSH13 Genome sequencing and assembly.</title>
        <authorList>
            <person name="Kim I."/>
        </authorList>
    </citation>
    <scope>NUCLEOTIDE SEQUENCE [LARGE SCALE GENOMIC DNA]</scope>
    <source>
        <strain evidence="6 7">SSH13</strain>
    </source>
</reference>
<evidence type="ECO:0000256" key="3">
    <source>
        <dbReference type="ARBA" id="ARBA00023157"/>
    </source>
</evidence>
<evidence type="ECO:0000256" key="1">
    <source>
        <dbReference type="ARBA" id="ARBA00004196"/>
    </source>
</evidence>
<dbReference type="OrthoDB" id="743079at2"/>
<dbReference type="AlphaFoldDB" id="A0A5C7FH38"/>
<keyword evidence="4" id="KW-0676">Redox-active center</keyword>
<dbReference type="GO" id="GO:0017004">
    <property type="term" value="P:cytochrome complex assembly"/>
    <property type="evidence" value="ECO:0007669"/>
    <property type="project" value="UniProtKB-KW"/>
</dbReference>
<comment type="subcellular location">
    <subcellularLocation>
        <location evidence="1">Cell envelope</location>
    </subcellularLocation>
</comment>
<organism evidence="6 7">
    <name type="scientific">Neolewinella aurantiaca</name>
    <dbReference type="NCBI Taxonomy" id="2602767"/>
    <lineage>
        <taxon>Bacteria</taxon>
        <taxon>Pseudomonadati</taxon>
        <taxon>Bacteroidota</taxon>
        <taxon>Saprospiria</taxon>
        <taxon>Saprospirales</taxon>
        <taxon>Lewinellaceae</taxon>
        <taxon>Neolewinella</taxon>
    </lineage>
</organism>
<dbReference type="Gene3D" id="3.40.30.10">
    <property type="entry name" value="Glutaredoxin"/>
    <property type="match status" value="1"/>
</dbReference>
<proteinExistence type="predicted"/>
<dbReference type="PROSITE" id="PS51352">
    <property type="entry name" value="THIOREDOXIN_2"/>
    <property type="match status" value="1"/>
</dbReference>
<dbReference type="InterPro" id="IPR013766">
    <property type="entry name" value="Thioredoxin_domain"/>
</dbReference>
<dbReference type="GO" id="GO:0016491">
    <property type="term" value="F:oxidoreductase activity"/>
    <property type="evidence" value="ECO:0007669"/>
    <property type="project" value="InterPro"/>
</dbReference>
<dbReference type="GO" id="GO:0030313">
    <property type="term" value="C:cell envelope"/>
    <property type="evidence" value="ECO:0007669"/>
    <property type="project" value="UniProtKB-SubCell"/>
</dbReference>
<dbReference type="SUPFAM" id="SSF52833">
    <property type="entry name" value="Thioredoxin-like"/>
    <property type="match status" value="1"/>
</dbReference>
<dbReference type="Proteomes" id="UP000321907">
    <property type="component" value="Unassembled WGS sequence"/>
</dbReference>
<evidence type="ECO:0000313" key="7">
    <source>
        <dbReference type="Proteomes" id="UP000321907"/>
    </source>
</evidence>
<keyword evidence="7" id="KW-1185">Reference proteome</keyword>
<dbReference type="EMBL" id="VOXD01000018">
    <property type="protein sequence ID" value="TXF88957.1"/>
    <property type="molecule type" value="Genomic_DNA"/>
</dbReference>
<keyword evidence="3" id="KW-1015">Disulfide bond</keyword>